<feature type="region of interest" description="Disordered" evidence="7">
    <location>
        <begin position="59"/>
        <end position="91"/>
    </location>
</feature>
<organism evidence="10">
    <name type="scientific">Ziziphus jujuba</name>
    <name type="common">Chinese jujube</name>
    <name type="synonym">Ziziphus sativa</name>
    <dbReference type="NCBI Taxonomy" id="326968"/>
    <lineage>
        <taxon>Eukaryota</taxon>
        <taxon>Viridiplantae</taxon>
        <taxon>Streptophyta</taxon>
        <taxon>Embryophyta</taxon>
        <taxon>Tracheophyta</taxon>
        <taxon>Spermatophyta</taxon>
        <taxon>Magnoliopsida</taxon>
        <taxon>eudicotyledons</taxon>
        <taxon>Gunneridae</taxon>
        <taxon>Pentapetalae</taxon>
        <taxon>rosids</taxon>
        <taxon>fabids</taxon>
        <taxon>Rosales</taxon>
        <taxon>Rhamnaceae</taxon>
        <taxon>Paliureae</taxon>
        <taxon>Ziziphus</taxon>
    </lineage>
</organism>
<dbReference type="GO" id="GO:0005634">
    <property type="term" value="C:nucleus"/>
    <property type="evidence" value="ECO:0007669"/>
    <property type="project" value="UniProtKB-SubCell"/>
</dbReference>
<dbReference type="PROSITE" id="PS51032">
    <property type="entry name" value="AP2_ERF"/>
    <property type="match status" value="1"/>
</dbReference>
<evidence type="ECO:0000313" key="9">
    <source>
        <dbReference type="Proteomes" id="UP001652623"/>
    </source>
</evidence>
<dbReference type="GO" id="GO:0009873">
    <property type="term" value="P:ethylene-activated signaling pathway"/>
    <property type="evidence" value="ECO:0007669"/>
    <property type="project" value="InterPro"/>
</dbReference>
<evidence type="ECO:0000313" key="10">
    <source>
        <dbReference type="RefSeq" id="XP_015899889.1"/>
    </source>
</evidence>
<dbReference type="CDD" id="cd00018">
    <property type="entry name" value="AP2"/>
    <property type="match status" value="1"/>
</dbReference>
<dbReference type="Pfam" id="PF00847">
    <property type="entry name" value="AP2"/>
    <property type="match status" value="1"/>
</dbReference>
<dbReference type="PRINTS" id="PR00367">
    <property type="entry name" value="ETHRSPELEMNT"/>
</dbReference>
<dbReference type="GO" id="GO:0003677">
    <property type="term" value="F:DNA binding"/>
    <property type="evidence" value="ECO:0007669"/>
    <property type="project" value="UniProtKB-KW"/>
</dbReference>
<dbReference type="SMART" id="SM00380">
    <property type="entry name" value="AP2"/>
    <property type="match status" value="1"/>
</dbReference>
<dbReference type="InterPro" id="IPR001471">
    <property type="entry name" value="AP2/ERF_dom"/>
</dbReference>
<evidence type="ECO:0000259" key="8">
    <source>
        <dbReference type="PROSITE" id="PS51032"/>
    </source>
</evidence>
<comment type="subcellular location">
    <subcellularLocation>
        <location evidence="1">Nucleus</location>
    </subcellularLocation>
</comment>
<evidence type="ECO:0000256" key="1">
    <source>
        <dbReference type="ARBA" id="ARBA00004123"/>
    </source>
</evidence>
<dbReference type="InterPro" id="IPR036955">
    <property type="entry name" value="AP2/ERF_dom_sf"/>
</dbReference>
<accession>A0A6P4BBN3</accession>
<dbReference type="PANTHER" id="PTHR31190">
    <property type="entry name" value="DNA-BINDING DOMAIN"/>
    <property type="match status" value="1"/>
</dbReference>
<keyword evidence="3" id="KW-0238">DNA-binding</keyword>
<dbReference type="Proteomes" id="UP001652623">
    <property type="component" value="Chromosome 11"/>
</dbReference>
<dbReference type="RefSeq" id="XP_015899889.1">
    <property type="nucleotide sequence ID" value="XM_016044403.2"/>
</dbReference>
<feature type="compositionally biased region" description="Basic and acidic residues" evidence="7">
    <location>
        <begin position="76"/>
        <end position="91"/>
    </location>
</feature>
<keyword evidence="4" id="KW-0804">Transcription</keyword>
<evidence type="ECO:0000256" key="7">
    <source>
        <dbReference type="SAM" id="MobiDB-lite"/>
    </source>
</evidence>
<dbReference type="InterPro" id="IPR044808">
    <property type="entry name" value="ERF_plant"/>
</dbReference>
<evidence type="ECO:0000256" key="6">
    <source>
        <dbReference type="ARBA" id="ARBA00024343"/>
    </source>
</evidence>
<comment type="similarity">
    <text evidence="6">Belongs to the AP2/ERF transcription factor family. ERF subfamily.</text>
</comment>
<dbReference type="FunFam" id="3.30.730.10:FF:000001">
    <property type="entry name" value="Ethylene-responsive transcription factor 2"/>
    <property type="match status" value="1"/>
</dbReference>
<dbReference type="Gene3D" id="3.30.730.10">
    <property type="entry name" value="AP2/ERF domain"/>
    <property type="match status" value="1"/>
</dbReference>
<dbReference type="GO" id="GO:0003700">
    <property type="term" value="F:DNA-binding transcription factor activity"/>
    <property type="evidence" value="ECO:0007669"/>
    <property type="project" value="InterPro"/>
</dbReference>
<dbReference type="SUPFAM" id="SSF54171">
    <property type="entry name" value="DNA-binding domain"/>
    <property type="match status" value="1"/>
</dbReference>
<evidence type="ECO:0000256" key="4">
    <source>
        <dbReference type="ARBA" id="ARBA00023163"/>
    </source>
</evidence>
<dbReference type="PANTHER" id="PTHR31190:SF142">
    <property type="entry name" value="ETHYLENE-RESPONSIVE TRANSCRIPTION FACTOR RAP2-3"/>
    <property type="match status" value="1"/>
</dbReference>
<evidence type="ECO:0000256" key="3">
    <source>
        <dbReference type="ARBA" id="ARBA00023125"/>
    </source>
</evidence>
<dbReference type="InterPro" id="IPR016177">
    <property type="entry name" value="DNA-bd_dom_sf"/>
</dbReference>
<dbReference type="KEGG" id="zju:107433148"/>
<protein>
    <submittedName>
        <fullName evidence="10">Ethylene-responsive transcription factor RAP2-3</fullName>
    </submittedName>
</protein>
<keyword evidence="9" id="KW-1185">Reference proteome</keyword>
<dbReference type="AlphaFoldDB" id="A0A6P4BBN3"/>
<sequence length="300" mass="34114">MCGGAIISDFIAVKRGRKLTTKDLWSDLDTISDLLGLDHSSFSDQYSSYNNLANKPKQLSKVRGEKAQKSKRVKTKEKESKTDSSGSERVRKNVYRGIRQRPWGKWAAEIRDPQKGVRVWLGTYNTAEEAARAYDQAAKRIRGDKAKLNFAQKEQTIPLPPPPPFKKQKQSLSSQFQPAATHIVPLPPQPYSSSFPTTLMYNQNQRYDDEKEVYDDLKMQVETIPPPHPQKELIKRQISSLESFLGLEPEAEAEYVNVSSGISGGGDSEQEDHLSGDLWMLDDLVSHHQQHHHHRQALFY</sequence>
<proteinExistence type="inferred from homology"/>
<gene>
    <name evidence="10" type="primary">LOC107433148</name>
</gene>
<keyword evidence="2" id="KW-0805">Transcription regulation</keyword>
<evidence type="ECO:0000256" key="2">
    <source>
        <dbReference type="ARBA" id="ARBA00023015"/>
    </source>
</evidence>
<evidence type="ECO:0000256" key="5">
    <source>
        <dbReference type="ARBA" id="ARBA00023242"/>
    </source>
</evidence>
<feature type="domain" description="AP2/ERF" evidence="8">
    <location>
        <begin position="94"/>
        <end position="151"/>
    </location>
</feature>
<dbReference type="GeneID" id="107433148"/>
<reference evidence="10" key="1">
    <citation type="submission" date="2022-04" db="UniProtKB">
        <authorList>
            <consortium name="RefSeq"/>
        </authorList>
    </citation>
    <scope>IDENTIFICATION</scope>
    <source>
        <tissue evidence="10">In vitro plantlets</tissue>
    </source>
</reference>
<name>A0A6P4BBN3_ZIZJJ</name>
<keyword evidence="5" id="KW-0539">Nucleus</keyword>